<reference evidence="1 2" key="1">
    <citation type="submission" date="2023-09" db="EMBL/GenBank/DDBJ databases">
        <authorList>
            <person name="Wang M."/>
        </authorList>
    </citation>
    <scope>NUCLEOTIDE SEQUENCE [LARGE SCALE GENOMIC DNA]</scope>
    <source>
        <strain evidence="1">GT-2023</strain>
        <tissue evidence="1">Liver</tissue>
    </source>
</reference>
<keyword evidence="2" id="KW-1185">Reference proteome</keyword>
<protein>
    <submittedName>
        <fullName evidence="1">Uncharacterized protein</fullName>
    </submittedName>
</protein>
<evidence type="ECO:0000313" key="1">
    <source>
        <dbReference type="EMBL" id="KAL1262952.1"/>
    </source>
</evidence>
<comment type="caution">
    <text evidence="1">The sequence shown here is derived from an EMBL/GenBank/DDBJ whole genome shotgun (WGS) entry which is preliminary data.</text>
</comment>
<dbReference type="Proteomes" id="UP001558613">
    <property type="component" value="Unassembled WGS sequence"/>
</dbReference>
<dbReference type="EMBL" id="JAYMGO010000013">
    <property type="protein sequence ID" value="KAL1262952.1"/>
    <property type="molecule type" value="Genomic_DNA"/>
</dbReference>
<evidence type="ECO:0000313" key="2">
    <source>
        <dbReference type="Proteomes" id="UP001558613"/>
    </source>
</evidence>
<gene>
    <name evidence="1" type="ORF">QQF64_005691</name>
</gene>
<sequence>MRHGCVNETLLYRISLHECAVTRGSLSNGSVAIPAGPPTARPISGYCLGSRECRDHQDRPFYLSHNSALSPPLHICSVFSALLYSFPHQPYPGTFPDYT</sequence>
<organism evidence="1 2">
    <name type="scientific">Cirrhinus molitorella</name>
    <name type="common">mud carp</name>
    <dbReference type="NCBI Taxonomy" id="172907"/>
    <lineage>
        <taxon>Eukaryota</taxon>
        <taxon>Metazoa</taxon>
        <taxon>Chordata</taxon>
        <taxon>Craniata</taxon>
        <taxon>Vertebrata</taxon>
        <taxon>Euteleostomi</taxon>
        <taxon>Actinopterygii</taxon>
        <taxon>Neopterygii</taxon>
        <taxon>Teleostei</taxon>
        <taxon>Ostariophysi</taxon>
        <taxon>Cypriniformes</taxon>
        <taxon>Cyprinidae</taxon>
        <taxon>Labeoninae</taxon>
        <taxon>Labeonini</taxon>
        <taxon>Cirrhinus</taxon>
    </lineage>
</organism>
<name>A0ABR3MCW6_9TELE</name>
<proteinExistence type="predicted"/>
<accession>A0ABR3MCW6</accession>